<gene>
    <name evidence="1" type="ORF">C8N24_1467</name>
</gene>
<dbReference type="OrthoDB" id="3515986at2"/>
<dbReference type="AlphaFoldDB" id="A0A660LFE8"/>
<organism evidence="1 2">
    <name type="scientific">Solirubrobacter pauli</name>
    <dbReference type="NCBI Taxonomy" id="166793"/>
    <lineage>
        <taxon>Bacteria</taxon>
        <taxon>Bacillati</taxon>
        <taxon>Actinomycetota</taxon>
        <taxon>Thermoleophilia</taxon>
        <taxon>Solirubrobacterales</taxon>
        <taxon>Solirubrobacteraceae</taxon>
        <taxon>Solirubrobacter</taxon>
    </lineage>
</organism>
<evidence type="ECO:0000313" key="1">
    <source>
        <dbReference type="EMBL" id="RKQ91644.1"/>
    </source>
</evidence>
<proteinExistence type="predicted"/>
<keyword evidence="2" id="KW-1185">Reference proteome</keyword>
<evidence type="ECO:0000313" key="2">
    <source>
        <dbReference type="Proteomes" id="UP000278962"/>
    </source>
</evidence>
<accession>A0A660LFE8</accession>
<dbReference type="Proteomes" id="UP000278962">
    <property type="component" value="Unassembled WGS sequence"/>
</dbReference>
<name>A0A660LFE8_9ACTN</name>
<protein>
    <submittedName>
        <fullName evidence="1">Nucleotidyltransferase-like protein</fullName>
    </submittedName>
</protein>
<dbReference type="GO" id="GO:0016740">
    <property type="term" value="F:transferase activity"/>
    <property type="evidence" value="ECO:0007669"/>
    <property type="project" value="UniProtKB-KW"/>
</dbReference>
<comment type="caution">
    <text evidence="1">The sequence shown here is derived from an EMBL/GenBank/DDBJ whole genome shotgun (WGS) entry which is preliminary data.</text>
</comment>
<keyword evidence="1" id="KW-0808">Transferase</keyword>
<reference evidence="1 2" key="1">
    <citation type="submission" date="2018-10" db="EMBL/GenBank/DDBJ databases">
        <title>Genomic Encyclopedia of Archaeal and Bacterial Type Strains, Phase II (KMG-II): from individual species to whole genera.</title>
        <authorList>
            <person name="Goeker M."/>
        </authorList>
    </citation>
    <scope>NUCLEOTIDE SEQUENCE [LARGE SCALE GENOMIC DNA]</scope>
    <source>
        <strain evidence="1 2">DSM 14954</strain>
    </source>
</reference>
<dbReference type="EMBL" id="RBIL01000001">
    <property type="protein sequence ID" value="RKQ91644.1"/>
    <property type="molecule type" value="Genomic_DNA"/>
</dbReference>
<sequence length="275" mass="28848">MPGADDLLIRARRALLVALEGLSGQRDAIILVGAQAVYLHTGVADVPIATSTKDSDLAVDPALLEDDPLLERAMSRAGFHRNLKTGQPGEWLDADGIPVDLLVPEGLVSAAGSRGARIPPHSKHATRKVRGLEAAVVDHRVMSIGPADDSPGQRYDIKVAGPAALTVAKLHKLGEREANAPGRLLDKDAHDLYRLLRAVETEDLAVSYQLLLDDTRSREITQEGLRYLEQLFGAPEDVGAQMAGRAELGAPGGDPATVAAAASALAGDILALGPG</sequence>
<dbReference type="RefSeq" id="WP_121249415.1">
    <property type="nucleotide sequence ID" value="NZ_RBIL01000001.1"/>
</dbReference>